<protein>
    <recommendedName>
        <fullName evidence="1">Transposase IS66 central domain-containing protein</fullName>
    </recommendedName>
</protein>
<dbReference type="InterPro" id="IPR052344">
    <property type="entry name" value="Transposase-related"/>
</dbReference>
<organism evidence="2 3">
    <name type="scientific">Lachnoanaerobaculum gingivalis</name>
    <dbReference type="NCBI Taxonomy" id="2490855"/>
    <lineage>
        <taxon>Bacteria</taxon>
        <taxon>Bacillati</taxon>
        <taxon>Bacillota</taxon>
        <taxon>Clostridia</taxon>
        <taxon>Lachnospirales</taxon>
        <taxon>Lachnospiraceae</taxon>
        <taxon>Lachnoanaerobaculum</taxon>
    </lineage>
</organism>
<dbReference type="PANTHER" id="PTHR33678">
    <property type="entry name" value="BLL1576 PROTEIN"/>
    <property type="match status" value="1"/>
</dbReference>
<evidence type="ECO:0000259" key="1">
    <source>
        <dbReference type="Pfam" id="PF03050"/>
    </source>
</evidence>
<dbReference type="Pfam" id="PF03050">
    <property type="entry name" value="DDE_Tnp_IS66"/>
    <property type="match status" value="1"/>
</dbReference>
<reference evidence="2 3" key="1">
    <citation type="submission" date="2018-11" db="EMBL/GenBank/DDBJ databases">
        <title>Genome sequencing of Lachnoanaerobaculum sp. KCOM 2030 (= ChDC B114).</title>
        <authorList>
            <person name="Kook J.-K."/>
            <person name="Park S.-N."/>
            <person name="Lim Y.K."/>
        </authorList>
    </citation>
    <scope>NUCLEOTIDE SEQUENCE [LARGE SCALE GENOMIC DNA]</scope>
    <source>
        <strain evidence="2 3">KCOM 2030</strain>
    </source>
</reference>
<dbReference type="Proteomes" id="UP000272490">
    <property type="component" value="Unassembled WGS sequence"/>
</dbReference>
<comment type="caution">
    <text evidence="2">The sequence shown here is derived from an EMBL/GenBank/DDBJ whole genome shotgun (WGS) entry which is preliminary data.</text>
</comment>
<evidence type="ECO:0000313" key="3">
    <source>
        <dbReference type="Proteomes" id="UP000272490"/>
    </source>
</evidence>
<keyword evidence="3" id="KW-1185">Reference proteome</keyword>
<accession>A0A3P3QTT5</accession>
<evidence type="ECO:0000313" key="2">
    <source>
        <dbReference type="EMBL" id="RRJ24515.1"/>
    </source>
</evidence>
<sequence>MYGCIEQANTIHILQYCMNIHLVEAETMLKNFLRIERNLPLLRWLYTGYKKLMDKTLCGCLVHAKRKFHEAYEVNRSNEYAKQGETYLRKLFCLEDKADESGLTLEMRLEMRKNESKQVLDEFYSWISQIESKILPKSLMWKAITYAINQKEYLENFLKDARIQLSNNLAEQSVKPFVIGRSNWLFANTPNGANASTLIYSIIQSAILNNLIPQKYLTFIFDTIQSGGDASLLVPWSDEIPESCKNKKS</sequence>
<name>A0A3P3QTT5_9FIRM</name>
<dbReference type="InterPro" id="IPR004291">
    <property type="entry name" value="Transposase_IS66_central"/>
</dbReference>
<gene>
    <name evidence="2" type="ORF">EHV10_12060</name>
</gene>
<feature type="domain" description="Transposase IS66 central" evidence="1">
    <location>
        <begin position="46"/>
        <end position="194"/>
    </location>
</feature>
<dbReference type="PANTHER" id="PTHR33678:SF1">
    <property type="entry name" value="BLL1576 PROTEIN"/>
    <property type="match status" value="1"/>
</dbReference>
<dbReference type="AlphaFoldDB" id="A0A3P3QTT5"/>
<proteinExistence type="predicted"/>
<dbReference type="EMBL" id="RRCO01000006">
    <property type="protein sequence ID" value="RRJ24515.1"/>
    <property type="molecule type" value="Genomic_DNA"/>
</dbReference>